<feature type="region of interest" description="Disordered" evidence="1">
    <location>
        <begin position="20"/>
        <end position="39"/>
    </location>
</feature>
<protein>
    <submittedName>
        <fullName evidence="2">Uncharacterized protein</fullName>
    </submittedName>
</protein>
<dbReference type="Proteomes" id="UP001346869">
    <property type="component" value="Unassembled WGS sequence"/>
</dbReference>
<evidence type="ECO:0000313" key="2">
    <source>
        <dbReference type="EMBL" id="KAK5867680.1"/>
    </source>
</evidence>
<proteinExistence type="predicted"/>
<reference evidence="2 3" key="1">
    <citation type="journal article" date="2023" name="Genes (Basel)">
        <title>Chromosome-Level Genome Assembly and Circadian Gene Repertoire of the Patagonia Blennie Eleginops maclovinus-The Closest Ancestral Proxy of Antarctic Cryonotothenioids.</title>
        <authorList>
            <person name="Cheng C.C."/>
            <person name="Rivera-Colon A.G."/>
            <person name="Minhas B.F."/>
            <person name="Wilson L."/>
            <person name="Rayamajhi N."/>
            <person name="Vargas-Chacoff L."/>
            <person name="Catchen J.M."/>
        </authorList>
    </citation>
    <scope>NUCLEOTIDE SEQUENCE [LARGE SCALE GENOMIC DNA]</scope>
    <source>
        <strain evidence="2">JMC-PN-2008</strain>
    </source>
</reference>
<name>A0AAN7XSR6_ELEMC</name>
<dbReference type="AlphaFoldDB" id="A0AAN7XSR6"/>
<keyword evidence="3" id="KW-1185">Reference proteome</keyword>
<comment type="caution">
    <text evidence="2">The sequence shown here is derived from an EMBL/GenBank/DDBJ whole genome shotgun (WGS) entry which is preliminary data.</text>
</comment>
<dbReference type="EMBL" id="JAUZQC010000008">
    <property type="protein sequence ID" value="KAK5867680.1"/>
    <property type="molecule type" value="Genomic_DNA"/>
</dbReference>
<accession>A0AAN7XSR6</accession>
<feature type="compositionally biased region" description="Polar residues" evidence="1">
    <location>
        <begin position="20"/>
        <end position="31"/>
    </location>
</feature>
<organism evidence="2 3">
    <name type="scientific">Eleginops maclovinus</name>
    <name type="common">Patagonian blennie</name>
    <name type="synonym">Eleginus maclovinus</name>
    <dbReference type="NCBI Taxonomy" id="56733"/>
    <lineage>
        <taxon>Eukaryota</taxon>
        <taxon>Metazoa</taxon>
        <taxon>Chordata</taxon>
        <taxon>Craniata</taxon>
        <taxon>Vertebrata</taxon>
        <taxon>Euteleostomi</taxon>
        <taxon>Actinopterygii</taxon>
        <taxon>Neopterygii</taxon>
        <taxon>Teleostei</taxon>
        <taxon>Neoteleostei</taxon>
        <taxon>Acanthomorphata</taxon>
        <taxon>Eupercaria</taxon>
        <taxon>Perciformes</taxon>
        <taxon>Notothenioidei</taxon>
        <taxon>Eleginopidae</taxon>
        <taxon>Eleginops</taxon>
    </lineage>
</organism>
<reference evidence="2 3" key="2">
    <citation type="journal article" date="2023" name="Mol. Biol. Evol.">
        <title>Genomics of Secondarily Temperate Adaptation in the Only Non-Antarctic Icefish.</title>
        <authorList>
            <person name="Rivera-Colon A.G."/>
            <person name="Rayamajhi N."/>
            <person name="Minhas B.F."/>
            <person name="Madrigal G."/>
            <person name="Bilyk K.T."/>
            <person name="Yoon V."/>
            <person name="Hune M."/>
            <person name="Gregory S."/>
            <person name="Cheng C.H.C."/>
            <person name="Catchen J.M."/>
        </authorList>
    </citation>
    <scope>NUCLEOTIDE SEQUENCE [LARGE SCALE GENOMIC DNA]</scope>
    <source>
        <strain evidence="2">JMC-PN-2008</strain>
    </source>
</reference>
<evidence type="ECO:0000256" key="1">
    <source>
        <dbReference type="SAM" id="MobiDB-lite"/>
    </source>
</evidence>
<evidence type="ECO:0000313" key="3">
    <source>
        <dbReference type="Proteomes" id="UP001346869"/>
    </source>
</evidence>
<sequence length="71" mass="7977">MRLRIELLWLSGRRAYDLPSNSAVSPRTQQAFPRGPPPASHLPQGLYAQHWLTTVGGNSIYGWQALENMSE</sequence>
<gene>
    <name evidence="2" type="ORF">PBY51_012147</name>
</gene>